<keyword evidence="2" id="KW-1185">Reference proteome</keyword>
<gene>
    <name evidence="1" type="ORF">HNR73_000059</name>
</gene>
<dbReference type="AlphaFoldDB" id="A0A841FGK0"/>
<comment type="caution">
    <text evidence="1">The sequence shown here is derived from an EMBL/GenBank/DDBJ whole genome shotgun (WGS) entry which is preliminary data.</text>
</comment>
<dbReference type="Proteomes" id="UP000548476">
    <property type="component" value="Unassembled WGS sequence"/>
</dbReference>
<evidence type="ECO:0000313" key="1">
    <source>
        <dbReference type="EMBL" id="MBB6032217.1"/>
    </source>
</evidence>
<reference evidence="1 2" key="1">
    <citation type="submission" date="2020-08" db="EMBL/GenBank/DDBJ databases">
        <title>Genomic Encyclopedia of Type Strains, Phase IV (KMG-IV): sequencing the most valuable type-strain genomes for metagenomic binning, comparative biology and taxonomic classification.</title>
        <authorList>
            <person name="Goeker M."/>
        </authorList>
    </citation>
    <scope>NUCLEOTIDE SEQUENCE [LARGE SCALE GENOMIC DNA]</scope>
    <source>
        <strain evidence="1 2">YIM 65646</strain>
    </source>
</reference>
<dbReference type="EMBL" id="JACHGT010000001">
    <property type="protein sequence ID" value="MBB6032217.1"/>
    <property type="molecule type" value="Genomic_DNA"/>
</dbReference>
<dbReference type="RefSeq" id="WP_184785146.1">
    <property type="nucleotide sequence ID" value="NZ_BONT01000062.1"/>
</dbReference>
<name>A0A841FGK0_9ACTN</name>
<sequence length="430" mass="46722">MPTAPQRPRALVIHEVWRELRGVQALSGPQGAPLSRTVKLILDPLVIRPVQHPHCAGPLVTAEGAARLTELIRAAGAVLADTAGWFALFKRVRRLMRITDGHPQDRYFQRCFELATTVGTPDPAAGRATVEEALREMHDASEGRTVEALKAHLADPDRAAELAARLKKSWVARDETPVPGDHDDLLTAVLDAFPSGDPGPGTRRLTAARAGTASGRALWAVRDALGAGPHPARELGLTAHDVPVVPSPGASSSGPAEPFDRTVYQRIFTVLRTSADRAELPPVAELVAAEAVRACEPWALSDETLRVVAAVGVRLALGLRPLETGGETAAHRAVNARWRREAYVLRARRLSLAPEPAAEPLTRVAGELARPWRAYLRRLWARLHGRDVRGLGVHDTELWDLLDGVARSVILDHRDQVRRALSVHETSPAW</sequence>
<accession>A0A841FGK0</accession>
<organism evidence="1 2">
    <name type="scientific">Phytomonospora endophytica</name>
    <dbReference type="NCBI Taxonomy" id="714109"/>
    <lineage>
        <taxon>Bacteria</taxon>
        <taxon>Bacillati</taxon>
        <taxon>Actinomycetota</taxon>
        <taxon>Actinomycetes</taxon>
        <taxon>Micromonosporales</taxon>
        <taxon>Micromonosporaceae</taxon>
        <taxon>Phytomonospora</taxon>
    </lineage>
</organism>
<protein>
    <submittedName>
        <fullName evidence="1">Uncharacterized protein</fullName>
    </submittedName>
</protein>
<proteinExistence type="predicted"/>
<evidence type="ECO:0000313" key="2">
    <source>
        <dbReference type="Proteomes" id="UP000548476"/>
    </source>
</evidence>